<feature type="repeat" description="TPR" evidence="1">
    <location>
        <begin position="7"/>
        <end position="40"/>
    </location>
</feature>
<dbReference type="Gene3D" id="3.40.50.2000">
    <property type="entry name" value="Glycogen Phosphorylase B"/>
    <property type="match status" value="1"/>
</dbReference>
<keyword evidence="1" id="KW-0802">TPR repeat</keyword>
<comment type="caution">
    <text evidence="2">The sequence shown here is derived from an EMBL/GenBank/DDBJ whole genome shotgun (WGS) entry which is preliminary data.</text>
</comment>
<dbReference type="InterPro" id="IPR011990">
    <property type="entry name" value="TPR-like_helical_dom_sf"/>
</dbReference>
<protein>
    <submittedName>
        <fullName evidence="2">Uncharacterized protein</fullName>
    </submittedName>
</protein>
<dbReference type="Proteomes" id="UP000249842">
    <property type="component" value="Unassembled WGS sequence"/>
</dbReference>
<accession>A0A328B4U2</accession>
<dbReference type="SUPFAM" id="SSF48452">
    <property type="entry name" value="TPR-like"/>
    <property type="match status" value="1"/>
</dbReference>
<dbReference type="AlphaFoldDB" id="A0A328B4U2"/>
<sequence length="315" mass="33935">MGMPVSAVDLHAAGSAHALRGEWAEAETFFRRALAAEPGDAVVRHALAVSLLGQGRYREGFPLYAHRTEVPALRVAKPNAPWPQWKGEDLKGRGVVLFPEQGLGDQIMLARFAPVLRERGADVTLLCSPALERLFSSSLGVRVIAASGAVEFPDPDFWALIGDLPGLLEIDVEDLKAEPYLRAPAISSGGIGLARRGNPRHANDANRSLPLELVIPFDTVSLSPEDTGAADFLDTAEIVAGLDCVISVDTSVAHLAGALGKPCFVMLPSVGADWRWMTGQQHTPWYPSMSLFRQGRGENWSNVLARLANCLPPHK</sequence>
<organism evidence="2 3">
    <name type="scientific">Phenylobacterium hankyongense</name>
    <dbReference type="NCBI Taxonomy" id="1813876"/>
    <lineage>
        <taxon>Bacteria</taxon>
        <taxon>Pseudomonadati</taxon>
        <taxon>Pseudomonadota</taxon>
        <taxon>Alphaproteobacteria</taxon>
        <taxon>Caulobacterales</taxon>
        <taxon>Caulobacteraceae</taxon>
        <taxon>Phenylobacterium</taxon>
    </lineage>
</organism>
<keyword evidence="3" id="KW-1185">Reference proteome</keyword>
<dbReference type="InterPro" id="IPR019734">
    <property type="entry name" value="TPR_rpt"/>
</dbReference>
<evidence type="ECO:0000256" key="1">
    <source>
        <dbReference type="PROSITE-ProRule" id="PRU00339"/>
    </source>
</evidence>
<gene>
    <name evidence="2" type="ORF">DJ021_14215</name>
</gene>
<dbReference type="Gene3D" id="1.25.40.10">
    <property type="entry name" value="Tetratricopeptide repeat domain"/>
    <property type="match status" value="1"/>
</dbReference>
<dbReference type="PROSITE" id="PS50005">
    <property type="entry name" value="TPR"/>
    <property type="match status" value="1"/>
</dbReference>
<evidence type="ECO:0000313" key="2">
    <source>
        <dbReference type="EMBL" id="RAK60884.1"/>
    </source>
</evidence>
<reference evidence="3" key="1">
    <citation type="submission" date="2018-05" db="EMBL/GenBank/DDBJ databases">
        <authorList>
            <person name="Li X."/>
        </authorList>
    </citation>
    <scope>NUCLEOTIDE SEQUENCE [LARGE SCALE GENOMIC DNA]</scope>
    <source>
        <strain evidence="3">HKS-05</strain>
    </source>
</reference>
<evidence type="ECO:0000313" key="3">
    <source>
        <dbReference type="Proteomes" id="UP000249842"/>
    </source>
</evidence>
<name>A0A328B4U2_9CAUL</name>
<dbReference type="EMBL" id="QFYP01000001">
    <property type="protein sequence ID" value="RAK60884.1"/>
    <property type="molecule type" value="Genomic_DNA"/>
</dbReference>
<dbReference type="SUPFAM" id="SSF53756">
    <property type="entry name" value="UDP-Glycosyltransferase/glycogen phosphorylase"/>
    <property type="match status" value="1"/>
</dbReference>
<proteinExistence type="predicted"/>
<dbReference type="Pfam" id="PF13428">
    <property type="entry name" value="TPR_14"/>
    <property type="match status" value="1"/>
</dbReference>